<feature type="compositionally biased region" description="Polar residues" evidence="1">
    <location>
        <begin position="24"/>
        <end position="60"/>
    </location>
</feature>
<reference evidence="2" key="2">
    <citation type="journal article" date="2015" name="Data Brief">
        <title>Shoot transcriptome of the giant reed, Arundo donax.</title>
        <authorList>
            <person name="Barrero R.A."/>
            <person name="Guerrero F.D."/>
            <person name="Moolhuijzen P."/>
            <person name="Goolsby J.A."/>
            <person name="Tidwell J."/>
            <person name="Bellgard S.E."/>
            <person name="Bellgard M.I."/>
        </authorList>
    </citation>
    <scope>NUCLEOTIDE SEQUENCE</scope>
    <source>
        <tissue evidence="2">Shoot tissue taken approximately 20 cm above the soil surface</tissue>
    </source>
</reference>
<reference evidence="2" key="1">
    <citation type="submission" date="2014-09" db="EMBL/GenBank/DDBJ databases">
        <authorList>
            <person name="Magalhaes I.L.F."/>
            <person name="Oliveira U."/>
            <person name="Santos F.R."/>
            <person name="Vidigal T.H.D.A."/>
            <person name="Brescovit A.D."/>
            <person name="Santos A.J."/>
        </authorList>
    </citation>
    <scope>NUCLEOTIDE SEQUENCE</scope>
    <source>
        <tissue evidence="2">Shoot tissue taken approximately 20 cm above the soil surface</tissue>
    </source>
</reference>
<dbReference type="AlphaFoldDB" id="A0A0A9DSQ0"/>
<protein>
    <submittedName>
        <fullName evidence="2">Uncharacterized protein</fullName>
    </submittedName>
</protein>
<dbReference type="EMBL" id="GBRH01208187">
    <property type="protein sequence ID" value="JAD89708.1"/>
    <property type="molecule type" value="Transcribed_RNA"/>
</dbReference>
<evidence type="ECO:0000313" key="2">
    <source>
        <dbReference type="EMBL" id="JAD89708.1"/>
    </source>
</evidence>
<organism evidence="2">
    <name type="scientific">Arundo donax</name>
    <name type="common">Giant reed</name>
    <name type="synonym">Donax arundinaceus</name>
    <dbReference type="NCBI Taxonomy" id="35708"/>
    <lineage>
        <taxon>Eukaryota</taxon>
        <taxon>Viridiplantae</taxon>
        <taxon>Streptophyta</taxon>
        <taxon>Embryophyta</taxon>
        <taxon>Tracheophyta</taxon>
        <taxon>Spermatophyta</taxon>
        <taxon>Magnoliopsida</taxon>
        <taxon>Liliopsida</taxon>
        <taxon>Poales</taxon>
        <taxon>Poaceae</taxon>
        <taxon>PACMAD clade</taxon>
        <taxon>Arundinoideae</taxon>
        <taxon>Arundineae</taxon>
        <taxon>Arundo</taxon>
    </lineage>
</organism>
<proteinExistence type="predicted"/>
<accession>A0A0A9DSQ0</accession>
<feature type="region of interest" description="Disordered" evidence="1">
    <location>
        <begin position="1"/>
        <end position="60"/>
    </location>
</feature>
<name>A0A0A9DSQ0_ARUDO</name>
<evidence type="ECO:0000256" key="1">
    <source>
        <dbReference type="SAM" id="MobiDB-lite"/>
    </source>
</evidence>
<sequence length="60" mass="6772">MTTSTREEKNSEEEEQAKGPQFEAWNTLQNKLKNQPGTGRTLSPSTSLAQKSNQHVIFTH</sequence>